<proteinExistence type="predicted"/>
<feature type="domain" description="Macro" evidence="8">
    <location>
        <begin position="954"/>
        <end position="1147"/>
    </location>
</feature>
<dbReference type="InterPro" id="IPR017907">
    <property type="entry name" value="Znf_RING_CS"/>
</dbReference>
<dbReference type="PANTHER" id="PTHR25462:SF229">
    <property type="entry name" value="TRANSCRIPTION INTERMEDIARY FACTOR 1-BETA"/>
    <property type="match status" value="1"/>
</dbReference>
<dbReference type="GO" id="GO:0061630">
    <property type="term" value="F:ubiquitin protein ligase activity"/>
    <property type="evidence" value="ECO:0007669"/>
    <property type="project" value="TreeGrafter"/>
</dbReference>
<gene>
    <name evidence="9" type="ORF">MGAL_10B055973</name>
</gene>
<dbReference type="InterPro" id="IPR000315">
    <property type="entry name" value="Znf_B-box"/>
</dbReference>
<dbReference type="Pfam" id="PF00097">
    <property type="entry name" value="zf-C3HC4"/>
    <property type="match status" value="1"/>
</dbReference>
<keyword evidence="5" id="KW-0175">Coiled coil</keyword>
<dbReference type="SUPFAM" id="SSF52949">
    <property type="entry name" value="Macro domain-like"/>
    <property type="match status" value="1"/>
</dbReference>
<dbReference type="Gene3D" id="3.30.70.330">
    <property type="match status" value="1"/>
</dbReference>
<evidence type="ECO:0000256" key="1">
    <source>
        <dbReference type="ARBA" id="ARBA00022723"/>
    </source>
</evidence>
<feature type="domain" description="B box-type" evidence="7">
    <location>
        <begin position="92"/>
        <end position="137"/>
    </location>
</feature>
<dbReference type="OrthoDB" id="10250935at2759"/>
<sequence length="1159" mass="132137">MAEGGLHGSIREKRLQCLHCKTQFDEENHLPRVLPCLHTFCSTCLEKLLKNNILTCPTCHDNSKTSGDSLETYQVDFTRKDLVSFHKKFCQSSKVECDMCDNKADFWCDVCENLLCSGCNKGHEKNKKWRTHKVVSITEIKDPSHFRHEVLCSREGHKNKPLEVYCTGDSCKKVVCGTCWMVDHSDKTEHTPTDIEDQFVEERDSLLKKAEKLNEKQVQITRLQKRIDGEAYDVTKQTISADFEISSFFNQCIKLLEKRRDELLETVNTISQNKEIVLTKQKQELEESKYRLSDANIFLEQSCLSNNSAGFLNLVPVINQRFEDLIQEKYDEAPRVGSHIGFSNVTTGDDSRILKGKNLQKIIEHHAAISATNAYPPRTEMIIVNTRGHKTLQVTLKDFKENTINDSSLRVSAVLKDESSGDVTQLRFTSMGNGRFKSLQNIKDSDVYIQILLNKKQFTEEVKIESLNCVTGNPEEETDNVEENDLFGEEKEFTDSEGEWDFSPDKADDINHENEAVSLTTDRETCSILIDGFCESKITENDIRDYFSNNDLSGGGTVKKIEFNIDEGWCVVVFTSSQAVNDVCIRRHKLKDHDINVKAHGKKRQNVPEVKVISNLDEHKLAFITASNISKDVLQTRLSIFSAKIDWSSVKPDKRSLHIASNLTSDMKDVQKKSRVWGIHIEREVLQFFETLQVKEYKIDPNEWNLIKKSVHQVDVKDKERVMITTNENRFSIVVVGYQTPFKSLVNHINLLTDSVRVRERLENHEIRLLAAGKEMESIRNEHKSINIVPDLANSNIEYSGTAAIVASAKHRVSDTLKTKVTLIIQDIANERYQFFKRKSVQKELEKEFKDKGVTCAVEFEKDNKIIIYALSRTEGEKAVNVVKKTIAEVNVGKETPPGLLDKELQEVRKKKGDTVEVRRSDSKIIIYAIPQSTVEAIKDHIIFFVRYPHGSVRCTAHFCTETGQSITTLLGDITDLDADVIVCSSDKHLKLGIGVGHDLVQKGGDQIQLECHTYLQSKQIKELNKDEVFCSSSGKLTNFRWVVHIPGEKWENVKESSEIDGKNNFIKLITSSLEKAEEKKSKSIAMPALCCGNNEYPVNKSTDWIVEALNEYLKRPGSKTSIRKIYLCDKNPSAVDNFVKKLKAYKYALIYNRDKQQI</sequence>
<organism evidence="9 10">
    <name type="scientific">Mytilus galloprovincialis</name>
    <name type="common">Mediterranean mussel</name>
    <dbReference type="NCBI Taxonomy" id="29158"/>
    <lineage>
        <taxon>Eukaryota</taxon>
        <taxon>Metazoa</taxon>
        <taxon>Spiralia</taxon>
        <taxon>Lophotrochozoa</taxon>
        <taxon>Mollusca</taxon>
        <taxon>Bivalvia</taxon>
        <taxon>Autobranchia</taxon>
        <taxon>Pteriomorphia</taxon>
        <taxon>Mytilida</taxon>
        <taxon>Mytiloidea</taxon>
        <taxon>Mytilidae</taxon>
        <taxon>Mytilinae</taxon>
        <taxon>Mytilus</taxon>
    </lineage>
</organism>
<evidence type="ECO:0000259" key="7">
    <source>
        <dbReference type="PROSITE" id="PS50119"/>
    </source>
</evidence>
<dbReference type="Gene3D" id="3.30.40.10">
    <property type="entry name" value="Zinc/RING finger domain, C3HC4 (zinc finger)"/>
    <property type="match status" value="1"/>
</dbReference>
<dbReference type="CDD" id="cd19757">
    <property type="entry name" value="Bbox1"/>
    <property type="match status" value="1"/>
</dbReference>
<protein>
    <submittedName>
        <fullName evidence="9">Tripartite motif-containing protein 2/3</fullName>
    </submittedName>
</protein>
<dbReference type="InterPro" id="IPR002589">
    <property type="entry name" value="Macro_dom"/>
</dbReference>
<dbReference type="GO" id="GO:0006513">
    <property type="term" value="P:protein monoubiquitination"/>
    <property type="evidence" value="ECO:0007669"/>
    <property type="project" value="TreeGrafter"/>
</dbReference>
<keyword evidence="1" id="KW-0479">Metal-binding</keyword>
<dbReference type="SUPFAM" id="SSF57850">
    <property type="entry name" value="RING/U-box"/>
    <property type="match status" value="1"/>
</dbReference>
<dbReference type="InterPro" id="IPR047153">
    <property type="entry name" value="TRIM45/56/19-like"/>
</dbReference>
<comment type="caution">
    <text evidence="9">The sequence shown here is derived from an EMBL/GenBank/DDBJ whole genome shotgun (WGS) entry which is preliminary data.</text>
</comment>
<reference evidence="9" key="1">
    <citation type="submission" date="2018-11" db="EMBL/GenBank/DDBJ databases">
        <authorList>
            <person name="Alioto T."/>
            <person name="Alioto T."/>
        </authorList>
    </citation>
    <scope>NUCLEOTIDE SEQUENCE</scope>
</reference>
<dbReference type="EMBL" id="UYJE01008843">
    <property type="protein sequence ID" value="VDI67804.1"/>
    <property type="molecule type" value="Genomic_DNA"/>
</dbReference>
<feature type="domain" description="RING-type" evidence="6">
    <location>
        <begin position="17"/>
        <end position="60"/>
    </location>
</feature>
<dbReference type="PROSITE" id="PS50089">
    <property type="entry name" value="ZF_RING_2"/>
    <property type="match status" value="1"/>
</dbReference>
<dbReference type="Pfam" id="PF01661">
    <property type="entry name" value="Macro"/>
    <property type="match status" value="1"/>
</dbReference>
<dbReference type="InterPro" id="IPR043472">
    <property type="entry name" value="Macro_dom-like"/>
</dbReference>
<keyword evidence="2 4" id="KW-0863">Zinc-finger</keyword>
<dbReference type="InterPro" id="IPR003649">
    <property type="entry name" value="Bbox_C"/>
</dbReference>
<keyword evidence="3" id="KW-0862">Zinc</keyword>
<dbReference type="Pfam" id="PF23085">
    <property type="entry name" value="RRM_PARP14_3"/>
    <property type="match status" value="1"/>
</dbReference>
<evidence type="ECO:0000256" key="2">
    <source>
        <dbReference type="ARBA" id="ARBA00022771"/>
    </source>
</evidence>
<dbReference type="PROSITE" id="PS50119">
    <property type="entry name" value="ZF_BBOX"/>
    <property type="match status" value="1"/>
</dbReference>
<dbReference type="SMART" id="SM00502">
    <property type="entry name" value="BBC"/>
    <property type="match status" value="1"/>
</dbReference>
<evidence type="ECO:0000259" key="8">
    <source>
        <dbReference type="PROSITE" id="PS51154"/>
    </source>
</evidence>
<evidence type="ECO:0000256" key="5">
    <source>
        <dbReference type="SAM" id="Coils"/>
    </source>
</evidence>
<dbReference type="Proteomes" id="UP000596742">
    <property type="component" value="Unassembled WGS sequence"/>
</dbReference>
<dbReference type="GO" id="GO:0008270">
    <property type="term" value="F:zinc ion binding"/>
    <property type="evidence" value="ECO:0007669"/>
    <property type="project" value="UniProtKB-KW"/>
</dbReference>
<evidence type="ECO:0000256" key="3">
    <source>
        <dbReference type="ARBA" id="ARBA00022833"/>
    </source>
</evidence>
<evidence type="ECO:0000256" key="4">
    <source>
        <dbReference type="PROSITE-ProRule" id="PRU00024"/>
    </source>
</evidence>
<dbReference type="AlphaFoldDB" id="A0A8B6GPY2"/>
<dbReference type="SMART" id="SM00184">
    <property type="entry name" value="RING"/>
    <property type="match status" value="1"/>
</dbReference>
<evidence type="ECO:0000259" key="6">
    <source>
        <dbReference type="PROSITE" id="PS50089"/>
    </source>
</evidence>
<evidence type="ECO:0000313" key="10">
    <source>
        <dbReference type="Proteomes" id="UP000596742"/>
    </source>
</evidence>
<keyword evidence="10" id="KW-1185">Reference proteome</keyword>
<name>A0A8B6GPY2_MYTGA</name>
<dbReference type="SMART" id="SM00506">
    <property type="entry name" value="A1pp"/>
    <property type="match status" value="1"/>
</dbReference>
<dbReference type="Pfam" id="PF22586">
    <property type="entry name" value="ANCHR-like_BBOX"/>
    <property type="match status" value="1"/>
</dbReference>
<dbReference type="PROSITE" id="PS51154">
    <property type="entry name" value="MACRO"/>
    <property type="match status" value="1"/>
</dbReference>
<feature type="coiled-coil region" evidence="5">
    <location>
        <begin position="196"/>
        <end position="226"/>
    </location>
</feature>
<evidence type="ECO:0000313" key="9">
    <source>
        <dbReference type="EMBL" id="VDI67804.1"/>
    </source>
</evidence>
<dbReference type="PROSITE" id="PS00518">
    <property type="entry name" value="ZF_RING_1"/>
    <property type="match status" value="1"/>
</dbReference>
<dbReference type="PANTHER" id="PTHR25462">
    <property type="entry name" value="BONUS, ISOFORM C-RELATED"/>
    <property type="match status" value="1"/>
</dbReference>
<dbReference type="InterPro" id="IPR013083">
    <property type="entry name" value="Znf_RING/FYVE/PHD"/>
</dbReference>
<dbReference type="Gene3D" id="3.40.220.10">
    <property type="entry name" value="Leucine Aminopeptidase, subunit E, domain 1"/>
    <property type="match status" value="1"/>
</dbReference>
<dbReference type="InterPro" id="IPR012677">
    <property type="entry name" value="Nucleotide-bd_a/b_plait_sf"/>
</dbReference>
<accession>A0A8B6GPY2</accession>
<dbReference type="InterPro" id="IPR001841">
    <property type="entry name" value="Znf_RING"/>
</dbReference>
<dbReference type="InterPro" id="IPR018957">
    <property type="entry name" value="Znf_C3HC4_RING-type"/>
</dbReference>
<dbReference type="SUPFAM" id="SSF57845">
    <property type="entry name" value="B-box zinc-binding domain"/>
    <property type="match status" value="1"/>
</dbReference>
<dbReference type="SMART" id="SM00336">
    <property type="entry name" value="BBOX"/>
    <property type="match status" value="2"/>
</dbReference>